<protein>
    <submittedName>
        <fullName evidence="1">Uncharacterized protein</fullName>
    </submittedName>
</protein>
<reference evidence="1 2" key="1">
    <citation type="submission" date="2018-09" db="EMBL/GenBank/DDBJ databases">
        <title>Genome comparison of Alicycliphilus sp. BQ1, a polyurethanolytic bacterium, with its closest phylogenetic relatives Alicycliphilus denitrificans BC and K601, unable to attack polyurethane.</title>
        <authorList>
            <person name="Loza-Tavera H."/>
            <person name="Lozano L."/>
            <person name="Cevallos M."/>
            <person name="Maya-Lucas O."/>
            <person name="Garcia-Mena J."/>
            <person name="Hernandez J."/>
        </authorList>
    </citation>
    <scope>NUCLEOTIDE SEQUENCE [LARGE SCALE GENOMIC DNA]</scope>
    <source>
        <strain evidence="1 2">BQ1</strain>
    </source>
</reference>
<sequence length="78" mass="9088">MPNHIEVTLTKDDTRALWYAVDWFQTVLNEWRREGIKDDADRAKWDAQHELLLQSKRALRKVNAIRKQQVAACGRAAA</sequence>
<evidence type="ECO:0000313" key="2">
    <source>
        <dbReference type="Proteomes" id="UP000216225"/>
    </source>
</evidence>
<dbReference type="Proteomes" id="UP000216225">
    <property type="component" value="Unassembled WGS sequence"/>
</dbReference>
<dbReference type="AlphaFoldDB" id="A0A3R7HNV7"/>
<comment type="caution">
    <text evidence="1">The sequence shown here is derived from an EMBL/GenBank/DDBJ whole genome shotgun (WGS) entry which is preliminary data.</text>
</comment>
<dbReference type="RefSeq" id="WP_094438223.1">
    <property type="nucleotide sequence ID" value="NZ_NKDB02000002.1"/>
</dbReference>
<evidence type="ECO:0000313" key="1">
    <source>
        <dbReference type="EMBL" id="RKJ96662.1"/>
    </source>
</evidence>
<dbReference type="EMBL" id="NKDB02000002">
    <property type="protein sequence ID" value="RKJ96662.1"/>
    <property type="molecule type" value="Genomic_DNA"/>
</dbReference>
<organism evidence="1 2">
    <name type="scientific">Alicycliphilus denitrificans</name>
    <dbReference type="NCBI Taxonomy" id="179636"/>
    <lineage>
        <taxon>Bacteria</taxon>
        <taxon>Pseudomonadati</taxon>
        <taxon>Pseudomonadota</taxon>
        <taxon>Betaproteobacteria</taxon>
        <taxon>Burkholderiales</taxon>
        <taxon>Comamonadaceae</taxon>
        <taxon>Alicycliphilus</taxon>
    </lineage>
</organism>
<gene>
    <name evidence="1" type="ORF">CE154_011615</name>
</gene>
<name>A0A3R7HNV7_9BURK</name>
<proteinExistence type="predicted"/>
<accession>A0A3R7HNV7</accession>